<feature type="compositionally biased region" description="Gly residues" evidence="1">
    <location>
        <begin position="256"/>
        <end position="266"/>
    </location>
</feature>
<dbReference type="GeneID" id="103517676"/>
<dbReference type="KEGG" id="dci:103517676"/>
<feature type="region of interest" description="Disordered" evidence="1">
    <location>
        <begin position="222"/>
        <end position="267"/>
    </location>
</feature>
<dbReference type="GO" id="GO:0034450">
    <property type="term" value="F:ubiquitin-ubiquitin ligase activity"/>
    <property type="evidence" value="ECO:0007669"/>
    <property type="project" value="TreeGrafter"/>
</dbReference>
<feature type="region of interest" description="Disordered" evidence="1">
    <location>
        <begin position="174"/>
        <end position="196"/>
    </location>
</feature>
<evidence type="ECO:0000313" key="2">
    <source>
        <dbReference type="Proteomes" id="UP000079169"/>
    </source>
</evidence>
<protein>
    <submittedName>
        <fullName evidence="3">E3 ubiquitin-protein ligase UBR5-like</fullName>
    </submittedName>
</protein>
<dbReference type="PANTHER" id="PTHR46276">
    <property type="entry name" value="E3 UBIQUITIN-PROTEIN LIGASE UBR5"/>
    <property type="match status" value="1"/>
</dbReference>
<dbReference type="GO" id="GO:0005634">
    <property type="term" value="C:nucleus"/>
    <property type="evidence" value="ECO:0007669"/>
    <property type="project" value="TreeGrafter"/>
</dbReference>
<organism evidence="2 3">
    <name type="scientific">Diaphorina citri</name>
    <name type="common">Asian citrus psyllid</name>
    <dbReference type="NCBI Taxonomy" id="121845"/>
    <lineage>
        <taxon>Eukaryota</taxon>
        <taxon>Metazoa</taxon>
        <taxon>Ecdysozoa</taxon>
        <taxon>Arthropoda</taxon>
        <taxon>Hexapoda</taxon>
        <taxon>Insecta</taxon>
        <taxon>Pterygota</taxon>
        <taxon>Neoptera</taxon>
        <taxon>Paraneoptera</taxon>
        <taxon>Hemiptera</taxon>
        <taxon>Sternorrhyncha</taxon>
        <taxon>Psylloidea</taxon>
        <taxon>Psyllidae</taxon>
        <taxon>Diaphorininae</taxon>
        <taxon>Diaphorina</taxon>
    </lineage>
</organism>
<feature type="compositionally biased region" description="Gly residues" evidence="1">
    <location>
        <begin position="181"/>
        <end position="195"/>
    </location>
</feature>
<dbReference type="AlphaFoldDB" id="A0A1S3DG55"/>
<dbReference type="GO" id="GO:0005737">
    <property type="term" value="C:cytoplasm"/>
    <property type="evidence" value="ECO:0007669"/>
    <property type="project" value="TreeGrafter"/>
</dbReference>
<dbReference type="GO" id="GO:0000209">
    <property type="term" value="P:protein polyubiquitination"/>
    <property type="evidence" value="ECO:0007669"/>
    <property type="project" value="TreeGrafter"/>
</dbReference>
<proteinExistence type="predicted"/>
<evidence type="ECO:0000313" key="3">
    <source>
        <dbReference type="RefSeq" id="XP_008480942.1"/>
    </source>
</evidence>
<sequence length="288" mass="31357">MGQAVSHELLLGRWRLSLDLFGRVFMEDVGQAVSHELLLGRWRLSLDLFGRVFMEDVGLEPGSIVSDLGGFPVKEAKFRREMEKLRNVQNRDLTLSKMERDRTQLITQTFKELNSQYQAHHRRGGGTSPPLVFARVKVTFKDEPGEGSGVARSFYTAIAEALLSNEPLPNLESTLALSGNSTGGGSTSGGSGGGRYASQYGVLQRLRDRDIVPRYIRLRSPSLTSTGASNSGGSRAREPRRQLSISARPFTPSAGGEAGTGAGGGMINSHLTVHQQQLGDRLYPRVST</sequence>
<dbReference type="RefSeq" id="XP_008480942.1">
    <property type="nucleotide sequence ID" value="XM_008482720.3"/>
</dbReference>
<dbReference type="Gene3D" id="3.90.1750.10">
    <property type="entry name" value="Hect, E3 ligase catalytic domains"/>
    <property type="match status" value="1"/>
</dbReference>
<accession>A0A1S3DG55</accession>
<dbReference type="GO" id="GO:0090263">
    <property type="term" value="P:positive regulation of canonical Wnt signaling pathway"/>
    <property type="evidence" value="ECO:0007669"/>
    <property type="project" value="TreeGrafter"/>
</dbReference>
<name>A0A1S3DG55_DIACI</name>
<reference evidence="3" key="1">
    <citation type="submission" date="2025-08" db="UniProtKB">
        <authorList>
            <consortium name="RefSeq"/>
        </authorList>
    </citation>
    <scope>IDENTIFICATION</scope>
</reference>
<dbReference type="Proteomes" id="UP000079169">
    <property type="component" value="Unplaced"/>
</dbReference>
<dbReference type="PaxDb" id="121845-A0A1S3DG55"/>
<dbReference type="PANTHER" id="PTHR46276:SF1">
    <property type="entry name" value="E3 UBIQUITIN-PROTEIN LIGASE UBR5"/>
    <property type="match status" value="1"/>
</dbReference>
<dbReference type="STRING" id="121845.A0A1S3DG55"/>
<evidence type="ECO:0000256" key="1">
    <source>
        <dbReference type="SAM" id="MobiDB-lite"/>
    </source>
</evidence>
<gene>
    <name evidence="3" type="primary">LOC103517676</name>
</gene>
<keyword evidence="2" id="KW-1185">Reference proteome</keyword>
<feature type="compositionally biased region" description="Polar residues" evidence="1">
    <location>
        <begin position="222"/>
        <end position="233"/>
    </location>
</feature>